<feature type="transmembrane region" description="Helical" evidence="13">
    <location>
        <begin position="344"/>
        <end position="366"/>
    </location>
</feature>
<keyword evidence="5" id="KW-0507">mRNA processing</keyword>
<dbReference type="CDD" id="cd02940">
    <property type="entry name" value="DHPD_FMN"/>
    <property type="match status" value="1"/>
</dbReference>
<dbReference type="InterPro" id="IPR035009">
    <property type="entry name" value="SR140_RRM"/>
</dbReference>
<dbReference type="CDD" id="cd12223">
    <property type="entry name" value="RRM_SR140"/>
    <property type="match status" value="1"/>
</dbReference>
<dbReference type="SUPFAM" id="SSF54928">
    <property type="entry name" value="RNA-binding domain, RBD"/>
    <property type="match status" value="1"/>
</dbReference>
<keyword evidence="18" id="KW-1185">Reference proteome</keyword>
<evidence type="ECO:0000256" key="1">
    <source>
        <dbReference type="ARBA" id="ARBA00004141"/>
    </source>
</evidence>
<evidence type="ECO:0000259" key="14">
    <source>
        <dbReference type="PROSITE" id="PS50102"/>
    </source>
</evidence>
<evidence type="ECO:0000256" key="9">
    <source>
        <dbReference type="ARBA" id="ARBA00023002"/>
    </source>
</evidence>
<keyword evidence="6 13" id="KW-0812">Transmembrane</keyword>
<dbReference type="PANTHER" id="PTHR23140">
    <property type="entry name" value="RNA PROCESSING PROTEIN LD23810P"/>
    <property type="match status" value="1"/>
</dbReference>
<feature type="region of interest" description="Disordered" evidence="12">
    <location>
        <begin position="958"/>
        <end position="988"/>
    </location>
</feature>
<dbReference type="GO" id="GO:0005737">
    <property type="term" value="C:cytoplasm"/>
    <property type="evidence" value="ECO:0007669"/>
    <property type="project" value="InterPro"/>
</dbReference>
<feature type="region of interest" description="Disordered" evidence="12">
    <location>
        <begin position="1415"/>
        <end position="1462"/>
    </location>
</feature>
<dbReference type="FunFam" id="3.20.20.70:FF:000121">
    <property type="entry name" value="Dihydropyrimidine dehydrogenase (NADP(+)), chloroplastic"/>
    <property type="match status" value="1"/>
</dbReference>
<keyword evidence="7 11" id="KW-0694">RNA-binding</keyword>
<dbReference type="InterPro" id="IPR051485">
    <property type="entry name" value="SR-CTD_assoc_factor"/>
</dbReference>
<dbReference type="Proteomes" id="UP000187203">
    <property type="component" value="Unassembled WGS sequence"/>
</dbReference>
<name>A0A1R3J7B2_9ROSI</name>
<evidence type="ECO:0000256" key="4">
    <source>
        <dbReference type="ARBA" id="ARBA00022448"/>
    </source>
</evidence>
<dbReference type="Gene3D" id="1.25.40.90">
    <property type="match status" value="1"/>
</dbReference>
<evidence type="ECO:0000256" key="6">
    <source>
        <dbReference type="ARBA" id="ARBA00022692"/>
    </source>
</evidence>
<evidence type="ECO:0000313" key="17">
    <source>
        <dbReference type="EMBL" id="OMO90690.1"/>
    </source>
</evidence>
<dbReference type="Gene3D" id="3.20.20.70">
    <property type="entry name" value="Aldolase class I"/>
    <property type="match status" value="1"/>
</dbReference>
<feature type="transmembrane region" description="Helical" evidence="13">
    <location>
        <begin position="128"/>
        <end position="147"/>
    </location>
</feature>
<feature type="transmembrane region" description="Helical" evidence="13">
    <location>
        <begin position="57"/>
        <end position="76"/>
    </location>
</feature>
<dbReference type="InterPro" id="IPR000504">
    <property type="entry name" value="RRM_dom"/>
</dbReference>
<dbReference type="GO" id="GO:0016020">
    <property type="term" value="C:membrane"/>
    <property type="evidence" value="ECO:0007669"/>
    <property type="project" value="UniProtKB-SubCell"/>
</dbReference>
<evidence type="ECO:0000256" key="5">
    <source>
        <dbReference type="ARBA" id="ARBA00022664"/>
    </source>
</evidence>
<accession>A0A1R3J7B2</accession>
<keyword evidence="10 13" id="KW-0472">Membrane</keyword>
<feature type="compositionally biased region" description="Low complexity" evidence="12">
    <location>
        <begin position="1238"/>
        <end position="1247"/>
    </location>
</feature>
<dbReference type="EMBL" id="AWUE01016532">
    <property type="protein sequence ID" value="OMO90690.1"/>
    <property type="molecule type" value="Genomic_DNA"/>
</dbReference>
<dbReference type="InterPro" id="IPR013170">
    <property type="entry name" value="mRNA_splic_Cwf21_dom"/>
</dbReference>
<feature type="compositionally biased region" description="Polar residues" evidence="12">
    <location>
        <begin position="13"/>
        <end position="23"/>
    </location>
</feature>
<dbReference type="CDD" id="cd17484">
    <property type="entry name" value="MFS_FBT"/>
    <property type="match status" value="1"/>
</dbReference>
<evidence type="ECO:0000256" key="11">
    <source>
        <dbReference type="PROSITE-ProRule" id="PRU00176"/>
    </source>
</evidence>
<dbReference type="GO" id="GO:0006397">
    <property type="term" value="P:mRNA processing"/>
    <property type="evidence" value="ECO:0007669"/>
    <property type="project" value="UniProtKB-KW"/>
</dbReference>
<feature type="region of interest" description="Disordered" evidence="12">
    <location>
        <begin position="1232"/>
        <end position="1278"/>
    </location>
</feature>
<feature type="compositionally biased region" description="Low complexity" evidence="12">
    <location>
        <begin position="1327"/>
        <end position="1338"/>
    </location>
</feature>
<sequence>MDSSEREGLVEESLSNTPSQTNLQSAETCKKSNNFFSVFLEPFQWIEMLSSQLNPTFIFGIVLVYGLGQGFAHSFFKVVTDYYWKDVQKVQPSVVQLYIGLYYIPWIMKPIWGLLTDVFPIKGYKRRPYFVIAGVLGVASALMVALIGNLPAVLALSCLIGVSAGLAIADVTIDACIARNSIEIRSLAPDMQSLCGFCSSSGALIGYSTSGFLVHHLGAQGALILLAVPFFFFTVLGFVIHEMRSTGLQYEKQKAMENLGVAIRGMFKTIKYPQVWKPSLYMYLSLALSFSTHEGQFYWYTNPKAGPAFSQEFVGVIYAIGALASIVGVLIYHKTLKNIPFRKLLFCAQILYGSSGMLDLIFILRWNLALGIPDYFFVIMEECVSRIISKIRWIPMIVLSTKLCPLGIEGTFFALLMCIDSLGSLTSKWGGGIVLHMLHVTRTDFTNLWLVIFIRNILRFATLGLIFLVPRADQSDALIPPDILTKNSGVDVNPDDEGLELVPKHEKSEANRHTIVLMQTSQNRATRTFMDFDSISQAMDGICGLYERKLKEINPALRNITYDIADLYNFIDGLTDMSALVIAFKCLPMLSFYLLSGASLLFVLIENRELETKYSIVSVGNFDRAEDETARLYEEFVASFQGDNTPGSKAFVRGGTINPNDRVKSDSEGEKSKDGVSVPKKGSRYVPSFIPPPLAAKGKEPEKKPSSRFDELPDDFDPSGKLPGSFDDGDPQTTNLYVGNLSPKVDENFLLRTFGRFGPIASVKIMWPRTEEERRRQRNCGFVAFMNRADGQAAKDEMQGVVVYEYELKIGWGKSVALPSQALPAPPPGQMAIRSKEGGSIILSGPSGPPITTVPNQNSELVLTPNVPDIMVAPPEDAHLRHVIDTMALYVLDGGCAFEQAIMERGRGNPLFNFLFELGCKEHTYYVWRLYSFAQGDTLQRWRTEPFIMITGSGRWVPPPLPTSKSPELEKDSSATYAAGRSRRLEPERTLTDPQRDEFEDMLRALTLERSQIKEAMGFALDNADAAGEIVEVLTESLTLKETPIPTKVARLMLVSDILHNSSAPVKNASAYRTKFEATLPDIMESFNDLYRSVTGRITAEALKERVMKVLQVWSDWFLFSDAYVNGLRATFLRSGNSGVAPFHSICGDAPEIEKKTSSEEAADGNKGNQDAALAMGKSAAMKELMDLPLAELERRCRHNGLSLVGGREIMVARLLSLEDAERQRSYELDDDLKLAQSRSNSSRYSSGQRDTDAEPGSAGLSGWTHYPEDEIPSQRQGSVPLAETLPIPQPELKAFVKKDKSDPVLPASKWAREDDDSDDEEKRSSRGLGLSYSSSGSENVGDGPNKADELEFGTDASIPAGPAPSEIARNEEQRQKLRRLEVALIEYRESLEERGIKNAEDIERRVAAHRKRLESEYGLSDSSEDIGRKRTSSERRDKRDDARDSSRKRHRSQSRTMASLNFTRVGYKNSNSFAATRHAPSPPSLTRPTRVGFKVFASASESQAEPDLSVRVNGLQMPNPFVIGSGPPGTNYTVMKRAFDEGWGAVIAKTVSLDAAKVINVTPRYARLRAGANGSAKGQIIGWENIELISDRPLETMLKEFKQLKEEYPDRILIASIMEEYNKAAWEELIDRVEQTGIDAIEINFSCPHGMPERKMGAAVGQDCALLEEVCGWINAKATVPVWAKMTPNITDITQPARVALSSGCEGIAAINTIMSVMGINLNTLRPEPCVEGYSTPGGYSCKAVHPIALAKVMSIAKMMKSEFSDEYSLSGIGGVETGGDAAEFILLGANTVQVCTGVMMHGYGLVKKLCAELKDFMKKHNFSSIEDFRGASLPYFTTHTDLVQRQQEAIRERKAIKKGLQNDKDWTGDGFVEETESMVSN</sequence>
<evidence type="ECO:0000256" key="8">
    <source>
        <dbReference type="ARBA" id="ARBA00022989"/>
    </source>
</evidence>
<dbReference type="Pfam" id="PF03092">
    <property type="entry name" value="BT1"/>
    <property type="match status" value="1"/>
</dbReference>
<evidence type="ECO:0000259" key="16">
    <source>
        <dbReference type="PROSITE" id="PS51391"/>
    </source>
</evidence>
<dbReference type="Gene3D" id="1.20.1250.20">
    <property type="entry name" value="MFS general substrate transporter like domains"/>
    <property type="match status" value="1"/>
</dbReference>
<dbReference type="InterPro" id="IPR013785">
    <property type="entry name" value="Aldolase_TIM"/>
</dbReference>
<dbReference type="SUPFAM" id="SSF143875">
    <property type="entry name" value="ERH-like"/>
    <property type="match status" value="1"/>
</dbReference>
<feature type="compositionally biased region" description="Basic and acidic residues" evidence="12">
    <location>
        <begin position="661"/>
        <end position="674"/>
    </location>
</feature>
<dbReference type="Gene3D" id="3.30.2260.10">
    <property type="entry name" value="Enhancer of rudimentary"/>
    <property type="match status" value="1"/>
</dbReference>
<dbReference type="InterPro" id="IPR000061">
    <property type="entry name" value="Surp"/>
</dbReference>
<dbReference type="SMART" id="SM01115">
    <property type="entry name" value="cwf21"/>
    <property type="match status" value="1"/>
</dbReference>
<organism evidence="17 18">
    <name type="scientific">Corchorus olitorius</name>
    <dbReference type="NCBI Taxonomy" id="93759"/>
    <lineage>
        <taxon>Eukaryota</taxon>
        <taxon>Viridiplantae</taxon>
        <taxon>Streptophyta</taxon>
        <taxon>Embryophyta</taxon>
        <taxon>Tracheophyta</taxon>
        <taxon>Spermatophyta</taxon>
        <taxon>Magnoliopsida</taxon>
        <taxon>eudicotyledons</taxon>
        <taxon>Gunneridae</taxon>
        <taxon>Pentapetalae</taxon>
        <taxon>rosids</taxon>
        <taxon>malvids</taxon>
        <taxon>Malvales</taxon>
        <taxon>Malvaceae</taxon>
        <taxon>Grewioideae</taxon>
        <taxon>Apeibeae</taxon>
        <taxon>Corchorus</taxon>
    </lineage>
</organism>
<dbReference type="OrthoDB" id="377209at2759"/>
<feature type="transmembrane region" description="Helical" evidence="13">
    <location>
        <begin position="313"/>
        <end position="332"/>
    </location>
</feature>
<comment type="caution">
    <text evidence="17">The sequence shown here is derived from an EMBL/GenBank/DDBJ whole genome shotgun (WGS) entry which is preliminary data.</text>
</comment>
<dbReference type="PROSITE" id="PS50102">
    <property type="entry name" value="RRM"/>
    <property type="match status" value="1"/>
</dbReference>
<dbReference type="InterPro" id="IPR039309">
    <property type="entry name" value="BT1"/>
</dbReference>
<dbReference type="SMART" id="SM00360">
    <property type="entry name" value="RRM"/>
    <property type="match status" value="1"/>
</dbReference>
<dbReference type="Gene3D" id="1.10.10.790">
    <property type="entry name" value="Surp module"/>
    <property type="match status" value="1"/>
</dbReference>
<feature type="transmembrane region" description="Helical" evidence="13">
    <location>
        <begin position="96"/>
        <end position="116"/>
    </location>
</feature>
<comment type="subcellular location">
    <subcellularLocation>
        <location evidence="1">Membrane</location>
        <topology evidence="1">Multi-pass membrane protein</topology>
    </subcellularLocation>
</comment>
<dbReference type="PROSITE" id="PS51391">
    <property type="entry name" value="CID"/>
    <property type="match status" value="1"/>
</dbReference>
<evidence type="ECO:0000256" key="3">
    <source>
        <dbReference type="ARBA" id="ARBA00007491"/>
    </source>
</evidence>
<dbReference type="NCBIfam" id="NF006183">
    <property type="entry name" value="PRK08318.1"/>
    <property type="match status" value="1"/>
</dbReference>
<dbReference type="GO" id="GO:0005634">
    <property type="term" value="C:nucleus"/>
    <property type="evidence" value="ECO:0007669"/>
    <property type="project" value="TreeGrafter"/>
</dbReference>
<evidence type="ECO:0000313" key="18">
    <source>
        <dbReference type="Proteomes" id="UP000187203"/>
    </source>
</evidence>
<dbReference type="GO" id="GO:0016627">
    <property type="term" value="F:oxidoreductase activity, acting on the CH-CH group of donors"/>
    <property type="evidence" value="ECO:0007669"/>
    <property type="project" value="InterPro"/>
</dbReference>
<feature type="transmembrane region" description="Helical" evidence="13">
    <location>
        <begin position="448"/>
        <end position="469"/>
    </location>
</feature>
<dbReference type="InterPro" id="IPR008942">
    <property type="entry name" value="ENTH_VHS"/>
</dbReference>
<dbReference type="InterPro" id="IPR035979">
    <property type="entry name" value="RBD_domain_sf"/>
</dbReference>
<feature type="region of interest" description="Disordered" evidence="12">
    <location>
        <begin position="647"/>
        <end position="735"/>
    </location>
</feature>
<dbReference type="Pfam" id="PF04818">
    <property type="entry name" value="CID"/>
    <property type="match status" value="1"/>
</dbReference>
<feature type="region of interest" description="Disordered" evidence="12">
    <location>
        <begin position="1"/>
        <end position="23"/>
    </location>
</feature>
<dbReference type="InterPro" id="IPR047491">
    <property type="entry name" value="RRC1-like_cwf21"/>
</dbReference>
<dbReference type="Pfam" id="PF00076">
    <property type="entry name" value="RRM_1"/>
    <property type="match status" value="1"/>
</dbReference>
<dbReference type="SMART" id="SM00648">
    <property type="entry name" value="SWAP"/>
    <property type="match status" value="1"/>
</dbReference>
<feature type="domain" description="RRM" evidence="14">
    <location>
        <begin position="734"/>
        <end position="815"/>
    </location>
</feature>
<feature type="transmembrane region" description="Helical" evidence="13">
    <location>
        <begin position="221"/>
        <end position="240"/>
    </location>
</feature>
<dbReference type="SUPFAM" id="SSF48464">
    <property type="entry name" value="ENTH/VHS domain"/>
    <property type="match status" value="1"/>
</dbReference>
<feature type="transmembrane region" description="Helical" evidence="13">
    <location>
        <begin position="280"/>
        <end position="301"/>
    </location>
</feature>
<evidence type="ECO:0000256" key="7">
    <source>
        <dbReference type="ARBA" id="ARBA00022884"/>
    </source>
</evidence>
<feature type="domain" description="SURP motif" evidence="15">
    <location>
        <begin position="883"/>
        <end position="926"/>
    </location>
</feature>
<feature type="compositionally biased region" description="Basic and acidic residues" evidence="12">
    <location>
        <begin position="1426"/>
        <end position="1446"/>
    </location>
</feature>
<dbReference type="PROSITE" id="PS50128">
    <property type="entry name" value="SURP"/>
    <property type="match status" value="1"/>
</dbReference>
<dbReference type="Pfam" id="PF08312">
    <property type="entry name" value="cwf21"/>
    <property type="match status" value="1"/>
</dbReference>
<evidence type="ECO:0000256" key="13">
    <source>
        <dbReference type="SAM" id="Phobius"/>
    </source>
</evidence>
<dbReference type="InterPro" id="IPR035912">
    <property type="entry name" value="EHR_sf"/>
</dbReference>
<dbReference type="InterPro" id="IPR035967">
    <property type="entry name" value="SWAP/Surp_sf"/>
</dbReference>
<dbReference type="InterPro" id="IPR006569">
    <property type="entry name" value="CID_dom"/>
</dbReference>
<feature type="domain" description="CID" evidence="16">
    <location>
        <begin position="991"/>
        <end position="1136"/>
    </location>
</feature>
<dbReference type="InterPro" id="IPR036259">
    <property type="entry name" value="MFS_trans_sf"/>
</dbReference>
<dbReference type="SUPFAM" id="SSF51395">
    <property type="entry name" value="FMN-linked oxidoreductases"/>
    <property type="match status" value="1"/>
</dbReference>
<dbReference type="PANTHER" id="PTHR23140:SF0">
    <property type="entry name" value="U2 SNRNP-ASSOCIATED SURP MOTIF-CONTAINING PROTEIN"/>
    <property type="match status" value="1"/>
</dbReference>
<dbReference type="STRING" id="93759.A0A1R3J7B2"/>
<feature type="region of interest" description="Disordered" evidence="12">
    <location>
        <begin position="1307"/>
        <end position="1374"/>
    </location>
</feature>
<evidence type="ECO:0000256" key="2">
    <source>
        <dbReference type="ARBA" id="ARBA00007015"/>
    </source>
</evidence>
<evidence type="ECO:0000256" key="10">
    <source>
        <dbReference type="ARBA" id="ARBA00023136"/>
    </source>
</evidence>
<keyword evidence="9" id="KW-0560">Oxidoreductase</keyword>
<dbReference type="Pfam" id="PF01805">
    <property type="entry name" value="Surp"/>
    <property type="match status" value="1"/>
</dbReference>
<dbReference type="InterPro" id="IPR005720">
    <property type="entry name" value="Dihydroorotate_DH_cat"/>
</dbReference>
<gene>
    <name evidence="17" type="ORF">COLO4_18962</name>
</gene>
<dbReference type="SMART" id="SM00582">
    <property type="entry name" value="RPR"/>
    <property type="match status" value="1"/>
</dbReference>
<dbReference type="Gene3D" id="6.10.140.420">
    <property type="match status" value="1"/>
</dbReference>
<dbReference type="Gene3D" id="3.30.70.330">
    <property type="match status" value="1"/>
</dbReference>
<evidence type="ECO:0000256" key="12">
    <source>
        <dbReference type="SAM" id="MobiDB-lite"/>
    </source>
</evidence>
<keyword evidence="4" id="KW-0813">Transport</keyword>
<dbReference type="GO" id="GO:0003723">
    <property type="term" value="F:RNA binding"/>
    <property type="evidence" value="ECO:0007669"/>
    <property type="project" value="UniProtKB-UniRule"/>
</dbReference>
<dbReference type="SUPFAM" id="SSF109905">
    <property type="entry name" value="Surp module (SWAP domain)"/>
    <property type="match status" value="1"/>
</dbReference>
<dbReference type="Pfam" id="PF01133">
    <property type="entry name" value="ER"/>
    <property type="match status" value="1"/>
</dbReference>
<comment type="similarity">
    <text evidence="3">Belongs to the E(R) family.</text>
</comment>
<reference evidence="18" key="1">
    <citation type="submission" date="2013-09" db="EMBL/GenBank/DDBJ databases">
        <title>Corchorus olitorius genome sequencing.</title>
        <authorList>
            <person name="Alam M."/>
            <person name="Haque M.S."/>
            <person name="Islam M.S."/>
            <person name="Emdad E.M."/>
            <person name="Islam M.M."/>
            <person name="Ahmed B."/>
            <person name="Halim A."/>
            <person name="Hossen Q.M.M."/>
            <person name="Hossain M.Z."/>
            <person name="Ahmed R."/>
            <person name="Khan M.M."/>
            <person name="Islam R."/>
            <person name="Rashid M.M."/>
            <person name="Khan S.A."/>
            <person name="Rahman M.S."/>
            <person name="Alam M."/>
            <person name="Yahiya A.S."/>
            <person name="Khan M.S."/>
            <person name="Azam M.S."/>
            <person name="Haque T."/>
            <person name="Lashkar M.Z.H."/>
            <person name="Akhand A.I."/>
            <person name="Morshed G."/>
            <person name="Roy S."/>
            <person name="Uddin K.S."/>
            <person name="Rabeya T."/>
            <person name="Hossain A.S."/>
            <person name="Chowdhury A."/>
            <person name="Snigdha A.R."/>
            <person name="Mortoza M.S."/>
            <person name="Matin S.A."/>
            <person name="Hoque S.M.E."/>
            <person name="Islam M.K."/>
            <person name="Roy D.K."/>
            <person name="Haider R."/>
            <person name="Moosa M.M."/>
            <person name="Elias S.M."/>
            <person name="Hasan A.M."/>
            <person name="Jahan S."/>
            <person name="Shafiuddin M."/>
            <person name="Mahmood N."/>
            <person name="Shommy N.S."/>
        </authorList>
    </citation>
    <scope>NUCLEOTIDE SEQUENCE [LARGE SCALE GENOMIC DNA]</scope>
    <source>
        <strain evidence="18">cv. O-4</strain>
    </source>
</reference>
<dbReference type="Pfam" id="PF01180">
    <property type="entry name" value="DHO_dh"/>
    <property type="match status" value="1"/>
</dbReference>
<comment type="similarity">
    <text evidence="2">Belongs to the major facilitator superfamily. Folate-biopterin transporter (TC 2.A.71) family.</text>
</comment>
<keyword evidence="8 13" id="KW-1133">Transmembrane helix</keyword>
<feature type="transmembrane region" description="Helical" evidence="13">
    <location>
        <begin position="153"/>
        <end position="173"/>
    </location>
</feature>
<dbReference type="SUPFAM" id="SSF103473">
    <property type="entry name" value="MFS general substrate transporter"/>
    <property type="match status" value="1"/>
</dbReference>
<dbReference type="InterPro" id="IPR000781">
    <property type="entry name" value="ERH"/>
</dbReference>
<feature type="transmembrane region" description="Helical" evidence="13">
    <location>
        <begin position="194"/>
        <end position="215"/>
    </location>
</feature>
<dbReference type="CDD" id="cd21371">
    <property type="entry name" value="cwf21_RRC1-like"/>
    <property type="match status" value="1"/>
</dbReference>
<proteinExistence type="inferred from homology"/>
<protein>
    <submittedName>
        <fullName evidence="17">SWAP/Surp</fullName>
    </submittedName>
</protein>
<evidence type="ECO:0000259" key="15">
    <source>
        <dbReference type="PROSITE" id="PS50128"/>
    </source>
</evidence>
<dbReference type="InterPro" id="IPR012677">
    <property type="entry name" value="Nucleotide-bd_a/b_plait_sf"/>
</dbReference>
<feature type="compositionally biased region" description="Basic and acidic residues" evidence="12">
    <location>
        <begin position="697"/>
        <end position="711"/>
    </location>
</feature>